<comment type="similarity">
    <text evidence="2 12">Belongs to the DsbB family. BdbC subfamily.</text>
</comment>
<dbReference type="GO" id="GO:0005886">
    <property type="term" value="C:plasma membrane"/>
    <property type="evidence" value="ECO:0007669"/>
    <property type="project" value="UniProtKB-SubCell"/>
</dbReference>
<evidence type="ECO:0000256" key="8">
    <source>
        <dbReference type="ARBA" id="ARBA00023136"/>
    </source>
</evidence>
<evidence type="ECO:0000313" key="14">
    <source>
        <dbReference type="EMBL" id="TDQ36395.1"/>
    </source>
</evidence>
<dbReference type="HAMAP" id="MF_00287">
    <property type="entry name" value="BdbC"/>
    <property type="match status" value="1"/>
</dbReference>
<comment type="caution">
    <text evidence="14">The sequence shown here is derived from an EMBL/GenBank/DDBJ whole genome shotgun (WGS) entry which is preliminary data.</text>
</comment>
<keyword evidence="5 12" id="KW-0249">Electron transport</keyword>
<keyword evidence="9 12" id="KW-1015">Disulfide bond</keyword>
<feature type="disulfide bond" description="Redox-active" evidence="12">
    <location>
        <begin position="31"/>
        <end position="34"/>
    </location>
</feature>
<evidence type="ECO:0000256" key="10">
    <source>
        <dbReference type="ARBA" id="ARBA00023186"/>
    </source>
</evidence>
<comment type="subcellular location">
    <subcellularLocation>
        <location evidence="12">Cell membrane</location>
        <topology evidence="12">Multi-pass membrane protein</topology>
    </subcellularLocation>
    <subcellularLocation>
        <location evidence="1">Membrane</location>
        <topology evidence="1">Multi-pass membrane protein</topology>
    </subcellularLocation>
</comment>
<dbReference type="RefSeq" id="WP_133581685.1">
    <property type="nucleotide sequence ID" value="NZ_SNYJ01000018.1"/>
</dbReference>
<gene>
    <name evidence="12" type="primary">bdbC</name>
    <name evidence="14" type="ORF">EV213_11825</name>
</gene>
<evidence type="ECO:0000256" key="5">
    <source>
        <dbReference type="ARBA" id="ARBA00022982"/>
    </source>
</evidence>
<keyword evidence="4 12" id="KW-0812">Transmembrane</keyword>
<evidence type="ECO:0000313" key="15">
    <source>
        <dbReference type="Proteomes" id="UP000295632"/>
    </source>
</evidence>
<keyword evidence="7 12" id="KW-0560">Oxidoreductase</keyword>
<feature type="transmembrane region" description="Helical" evidence="13">
    <location>
        <begin position="61"/>
        <end position="79"/>
    </location>
</feature>
<evidence type="ECO:0000256" key="12">
    <source>
        <dbReference type="HAMAP-Rule" id="MF_00287"/>
    </source>
</evidence>
<dbReference type="PANTHER" id="PTHR43469:SF1">
    <property type="entry name" value="SPBETA PROPHAGE-DERIVED DISULFIDE BOND FORMATION PROTEIN B"/>
    <property type="match status" value="1"/>
</dbReference>
<keyword evidence="15" id="KW-1185">Reference proteome</keyword>
<keyword evidence="11 12" id="KW-0676">Redox-active center</keyword>
<dbReference type="PANTHER" id="PTHR43469">
    <property type="entry name" value="DISULFIDE FORMATION PROTEIN-RELATED"/>
    <property type="match status" value="1"/>
</dbReference>
<keyword evidence="8 12" id="KW-0472">Membrane</keyword>
<keyword evidence="10 12" id="KW-0143">Chaperone</keyword>
<dbReference type="GO" id="GO:0006457">
    <property type="term" value="P:protein folding"/>
    <property type="evidence" value="ECO:0007669"/>
    <property type="project" value="InterPro"/>
</dbReference>
<evidence type="ECO:0000256" key="3">
    <source>
        <dbReference type="ARBA" id="ARBA00022448"/>
    </source>
</evidence>
<dbReference type="GO" id="GO:0015035">
    <property type="term" value="F:protein-disulfide reductase activity"/>
    <property type="evidence" value="ECO:0007669"/>
    <property type="project" value="UniProtKB-UniRule"/>
</dbReference>
<dbReference type="SUPFAM" id="SSF158442">
    <property type="entry name" value="DsbB-like"/>
    <property type="match status" value="1"/>
</dbReference>
<dbReference type="InterPro" id="IPR012187">
    <property type="entry name" value="Disulphide_bond_form_BdbC"/>
</dbReference>
<dbReference type="PIRSF" id="PIRSF036659">
    <property type="entry name" value="BdbC"/>
    <property type="match status" value="1"/>
</dbReference>
<keyword evidence="3 12" id="KW-0813">Transport</keyword>
<dbReference type="OrthoDB" id="158402at2"/>
<dbReference type="Pfam" id="PF02600">
    <property type="entry name" value="DsbB"/>
    <property type="match status" value="1"/>
</dbReference>
<dbReference type="EMBL" id="SNYJ01000018">
    <property type="protein sequence ID" value="TDQ36395.1"/>
    <property type="molecule type" value="Genomic_DNA"/>
</dbReference>
<dbReference type="InterPro" id="IPR003752">
    <property type="entry name" value="DiS_bond_form_DsbB/BdbC"/>
</dbReference>
<name>A0A4R6TX16_9BACI</name>
<evidence type="ECO:0000256" key="11">
    <source>
        <dbReference type="ARBA" id="ARBA00023284"/>
    </source>
</evidence>
<evidence type="ECO:0000256" key="4">
    <source>
        <dbReference type="ARBA" id="ARBA00022692"/>
    </source>
</evidence>
<keyword evidence="6 12" id="KW-1133">Transmembrane helix</keyword>
<accession>A0A4R6TX16</accession>
<evidence type="ECO:0000256" key="9">
    <source>
        <dbReference type="ARBA" id="ARBA00023157"/>
    </source>
</evidence>
<comment type="function">
    <text evidence="12">Required for disulfide bond formation in some proteins.</text>
</comment>
<evidence type="ECO:0000256" key="1">
    <source>
        <dbReference type="ARBA" id="ARBA00004141"/>
    </source>
</evidence>
<keyword evidence="12" id="KW-1003">Cell membrane</keyword>
<dbReference type="NCBIfam" id="NF002849">
    <property type="entry name" value="PRK03113.1"/>
    <property type="match status" value="1"/>
</dbReference>
<dbReference type="AlphaFoldDB" id="A0A4R6TX16"/>
<evidence type="ECO:0000256" key="7">
    <source>
        <dbReference type="ARBA" id="ARBA00023002"/>
    </source>
</evidence>
<evidence type="ECO:0000256" key="6">
    <source>
        <dbReference type="ARBA" id="ARBA00022989"/>
    </source>
</evidence>
<evidence type="ECO:0000256" key="13">
    <source>
        <dbReference type="SAM" id="Phobius"/>
    </source>
</evidence>
<dbReference type="Gene3D" id="1.20.1550.10">
    <property type="entry name" value="DsbB-like"/>
    <property type="match status" value="1"/>
</dbReference>
<dbReference type="InterPro" id="IPR023380">
    <property type="entry name" value="DsbB-like_sf"/>
</dbReference>
<protein>
    <recommendedName>
        <fullName evidence="12">Probable disulfide formation protein</fullName>
    </recommendedName>
    <alternativeName>
        <fullName evidence="12">Disulfide oxidoreductase</fullName>
    </alternativeName>
    <alternativeName>
        <fullName evidence="12">Thiol-disulfide oxidoreductase</fullName>
    </alternativeName>
</protein>
<evidence type="ECO:0000256" key="2">
    <source>
        <dbReference type="ARBA" id="ARBA00007602"/>
    </source>
</evidence>
<sequence>MGKWAWFAWIVAVVAMAGSLVFSEVMKFVPCSLCWYQRIAMYPLVLILGIGVFYEDKRARLYALPLAFIGWLIALYHIIEQNIPAASQFSVCTSGVPCSAKYINWLGFISIPVLSFTAFTLIIVGLLLARRSAK</sequence>
<feature type="disulfide bond" description="Redox-active" evidence="12">
    <location>
        <begin position="92"/>
        <end position="98"/>
    </location>
</feature>
<organism evidence="14 15">
    <name type="scientific">Aureibacillus halotolerans</name>
    <dbReference type="NCBI Taxonomy" id="1508390"/>
    <lineage>
        <taxon>Bacteria</taxon>
        <taxon>Bacillati</taxon>
        <taxon>Bacillota</taxon>
        <taxon>Bacilli</taxon>
        <taxon>Bacillales</taxon>
        <taxon>Bacillaceae</taxon>
        <taxon>Aureibacillus</taxon>
    </lineage>
</organism>
<proteinExistence type="inferred from homology"/>
<feature type="transmembrane region" description="Helical" evidence="13">
    <location>
        <begin position="105"/>
        <end position="129"/>
    </location>
</feature>
<reference evidence="14 15" key="1">
    <citation type="submission" date="2019-03" db="EMBL/GenBank/DDBJ databases">
        <title>Genomic Encyclopedia of Type Strains, Phase IV (KMG-IV): sequencing the most valuable type-strain genomes for metagenomic binning, comparative biology and taxonomic classification.</title>
        <authorList>
            <person name="Goeker M."/>
        </authorList>
    </citation>
    <scope>NUCLEOTIDE SEQUENCE [LARGE SCALE GENOMIC DNA]</scope>
    <source>
        <strain evidence="14 15">DSM 28697</strain>
    </source>
</reference>
<dbReference type="Proteomes" id="UP000295632">
    <property type="component" value="Unassembled WGS sequence"/>
</dbReference>
<feature type="transmembrane region" description="Helical" evidence="13">
    <location>
        <begin position="39"/>
        <end position="54"/>
    </location>
</feature>